<evidence type="ECO:0000256" key="7">
    <source>
        <dbReference type="ARBA" id="ARBA00059365"/>
    </source>
</evidence>
<dbReference type="PANTHER" id="PTHR32463">
    <property type="entry name" value="L-FUCOSE KINASE"/>
    <property type="match status" value="1"/>
</dbReference>
<comment type="similarity">
    <text evidence="5">Belongs to the GHMP kinase family.</text>
</comment>
<evidence type="ECO:0000256" key="9">
    <source>
        <dbReference type="ARBA" id="ARBA00071656"/>
    </source>
</evidence>
<keyword evidence="13" id="KW-1185">Reference proteome</keyword>
<evidence type="ECO:0000259" key="10">
    <source>
        <dbReference type="Pfam" id="PF07959"/>
    </source>
</evidence>
<feature type="domain" description="GDP-fucose pyrophosphorylase" evidence="10">
    <location>
        <begin position="291"/>
        <end position="600"/>
    </location>
</feature>
<evidence type="ECO:0000256" key="6">
    <source>
        <dbReference type="ARBA" id="ARBA00052616"/>
    </source>
</evidence>
<dbReference type="InterPro" id="IPR020568">
    <property type="entry name" value="Ribosomal_Su5_D2-typ_SF"/>
</dbReference>
<dbReference type="AlphaFoldDB" id="A0AAD9DRZ3"/>
<feature type="domain" description="GDP-fucose pyrophosphorylase" evidence="10">
    <location>
        <begin position="603"/>
        <end position="648"/>
    </location>
</feature>
<keyword evidence="4" id="KW-0067">ATP-binding</keyword>
<evidence type="ECO:0000256" key="2">
    <source>
        <dbReference type="ARBA" id="ARBA00022741"/>
    </source>
</evidence>
<dbReference type="Gene3D" id="3.30.230.120">
    <property type="match status" value="2"/>
</dbReference>
<reference evidence="12" key="1">
    <citation type="submission" date="2023-03" db="EMBL/GenBank/DDBJ databases">
        <title>Electrophorus voltai genome.</title>
        <authorList>
            <person name="Bian C."/>
        </authorList>
    </citation>
    <scope>NUCLEOTIDE SEQUENCE</scope>
    <source>
        <strain evidence="12">CB-2022</strain>
        <tissue evidence="12">Muscle</tissue>
    </source>
</reference>
<accession>A0AAD9DRZ3</accession>
<evidence type="ECO:0000259" key="11">
    <source>
        <dbReference type="Pfam" id="PF08544"/>
    </source>
</evidence>
<proteinExistence type="inferred from homology"/>
<dbReference type="EMBL" id="JAROKS010000022">
    <property type="protein sequence ID" value="KAK1789632.1"/>
    <property type="molecule type" value="Genomic_DNA"/>
</dbReference>
<keyword evidence="1" id="KW-0808">Transferase</keyword>
<dbReference type="SUPFAM" id="SSF54211">
    <property type="entry name" value="Ribosomal protein S5 domain 2-like"/>
    <property type="match status" value="1"/>
</dbReference>
<dbReference type="PANTHER" id="PTHR32463:SF0">
    <property type="entry name" value="L-FUCOSE KINASE"/>
    <property type="match status" value="1"/>
</dbReference>
<evidence type="ECO:0000313" key="13">
    <source>
        <dbReference type="Proteomes" id="UP001239994"/>
    </source>
</evidence>
<dbReference type="EC" id="2.7.1.52" evidence="8"/>
<dbReference type="Pfam" id="PF07959">
    <property type="entry name" value="Fucose_pyrophosphorylase"/>
    <property type="match status" value="2"/>
</dbReference>
<dbReference type="InterPro" id="IPR052203">
    <property type="entry name" value="GHMP_Kinase-Related"/>
</dbReference>
<evidence type="ECO:0000256" key="3">
    <source>
        <dbReference type="ARBA" id="ARBA00022777"/>
    </source>
</evidence>
<evidence type="ECO:0000256" key="8">
    <source>
        <dbReference type="ARBA" id="ARBA00066363"/>
    </source>
</evidence>
<comment type="caution">
    <text evidence="12">The sequence shown here is derived from an EMBL/GenBank/DDBJ whole genome shotgun (WGS) entry which is preliminary data.</text>
</comment>
<evidence type="ECO:0000256" key="1">
    <source>
        <dbReference type="ARBA" id="ARBA00022679"/>
    </source>
</evidence>
<dbReference type="InterPro" id="IPR013750">
    <property type="entry name" value="GHMP_kinase_C_dom"/>
</dbReference>
<evidence type="ECO:0000256" key="4">
    <source>
        <dbReference type="ARBA" id="ARBA00022840"/>
    </source>
</evidence>
<comment type="catalytic activity">
    <reaction evidence="6">
        <text>L-fucose + ATP = beta-L-fucose 1-phosphate + ADP + H(+)</text>
        <dbReference type="Rhea" id="RHEA:13241"/>
        <dbReference type="ChEBI" id="CHEBI:2181"/>
        <dbReference type="ChEBI" id="CHEBI:15378"/>
        <dbReference type="ChEBI" id="CHEBI:30616"/>
        <dbReference type="ChEBI" id="CHEBI:57268"/>
        <dbReference type="ChEBI" id="CHEBI:456216"/>
        <dbReference type="EC" id="2.7.1.52"/>
    </reaction>
</comment>
<keyword evidence="2" id="KW-0547">Nucleotide-binding</keyword>
<protein>
    <recommendedName>
        <fullName evidence="9">L-fucose kinase</fullName>
        <ecNumber evidence="8">2.7.1.52</ecNumber>
    </recommendedName>
</protein>
<keyword evidence="3" id="KW-0418">Kinase</keyword>
<dbReference type="GO" id="GO:0050201">
    <property type="term" value="F:fucokinase activity"/>
    <property type="evidence" value="ECO:0007669"/>
    <property type="project" value="UniProtKB-EC"/>
</dbReference>
<name>A0AAD9DRZ3_9TELE</name>
<evidence type="ECO:0000256" key="5">
    <source>
        <dbReference type="ARBA" id="ARBA00038121"/>
    </source>
</evidence>
<dbReference type="GO" id="GO:0005524">
    <property type="term" value="F:ATP binding"/>
    <property type="evidence" value="ECO:0007669"/>
    <property type="project" value="UniProtKB-KW"/>
</dbReference>
<dbReference type="Pfam" id="PF08544">
    <property type="entry name" value="GHMP_kinases_C"/>
    <property type="match status" value="1"/>
</dbReference>
<dbReference type="InterPro" id="IPR012887">
    <property type="entry name" value="GDP_fucose_pyrophosphorylase"/>
</dbReference>
<dbReference type="FunFam" id="3.30.230.120:FF:000001">
    <property type="entry name" value="L-fucose kinase"/>
    <property type="match status" value="1"/>
</dbReference>
<dbReference type="InterPro" id="IPR036554">
    <property type="entry name" value="GHMP_kinase_C_sf"/>
</dbReference>
<comment type="function">
    <text evidence="7">Takes part in the salvage pathway for reutilization of fucose from the degradation of oligosaccharides.</text>
</comment>
<feature type="domain" description="GHMP kinase C-terminal" evidence="11">
    <location>
        <begin position="1152"/>
        <end position="1228"/>
    </location>
</feature>
<dbReference type="GO" id="GO:0042352">
    <property type="term" value="P:GDP-L-fucose salvage"/>
    <property type="evidence" value="ECO:0007669"/>
    <property type="project" value="TreeGrafter"/>
</dbReference>
<dbReference type="Proteomes" id="UP001239994">
    <property type="component" value="Unassembled WGS sequence"/>
</dbReference>
<organism evidence="12 13">
    <name type="scientific">Electrophorus voltai</name>
    <dbReference type="NCBI Taxonomy" id="2609070"/>
    <lineage>
        <taxon>Eukaryota</taxon>
        <taxon>Metazoa</taxon>
        <taxon>Chordata</taxon>
        <taxon>Craniata</taxon>
        <taxon>Vertebrata</taxon>
        <taxon>Euteleostomi</taxon>
        <taxon>Actinopterygii</taxon>
        <taxon>Neopterygii</taxon>
        <taxon>Teleostei</taxon>
        <taxon>Ostariophysi</taxon>
        <taxon>Gymnotiformes</taxon>
        <taxon>Gymnotoidei</taxon>
        <taxon>Gymnotidae</taxon>
        <taxon>Electrophorus</taxon>
    </lineage>
</organism>
<sequence length="1269" mass="135718">MWCGEKYTFTSSSAGRMWAWTMRSLRHPIGIKRHCCTEPMPALSTLDPKPAVTVDLHGCRIVQTCSTATPSGATQHVASSSSFSTAYRCAACHGASVPRMSSALSASAVAAWILAGVMSGTSSKLFQQQRVQLSQRPGMPALPLCSVLWATCPTLPVAPVSVGVATGAIAWTVGVKSIAGGAVVSTGRLSCCSRGRSTNTCSAFFFRARHDCITRVSHVLMEGLHPRAVLLLCVAELEVRQQRGLLPPGALLLTVADPKERLGSGGATLNALLVATEHLSARAGYTVVTADVLDTAHILILHTGRDFPWDGCSRAFCWMPVAAAGRCVDMEGPVCCLDMLLDCLSTKMCVGSPPGVWVCSTDMILSLPTTQKMSWKDFSGVRVVSLPGDISFAAHHGVYLTDAEGGVRDIIYRGSEERIQTAAMPDGKVPLVSGPVFFSTAVSEKLLQTHVTPPLDGCTYMGMDSGAPPLQISLFLDILMSLCSDQTETKFVNGERPGCSSPLGPQGAAVKSARSVLWRTLRGVALSLVYIPDGYYDYMTASGREHVIRLTEAGIERQILSHIEELPCVSEASRVINSVLEGAVHVVAGAVVQHCHLQVPSDADTGSFLNRTWSQFFSHTGIQPEELWGAECGVRRCLLDARLFPVFKPHGGAVGLEGVRFLLGGSGTTESWRAAWRLSLKEVLSLADQQGELRWREELFFSAGRRRAVDTLKGHTDHNLLPSIRAAVLGGQQGALLQALDSVASSSSADLGVAARTLACIADVLGCLAGEGRGGLRSGPAANPSWTPAFRLLEQGKLAAGVQELANQRAAWLSRPDLLVRAARHYEGAGQILLRKAVMSARKFVFTAQAHLPPMGKWQEVECPARLDLSGGWSDTPPIAFEHGGVVVNMAVRVDGRRPIGARARRVAEPHLVLVSTSGAPGCSMTSRVVCEVLADLDTHCQPHAPGQALGMIALLGALLKAVCVCSDVVCVSSPLSLEQQLLQHWGGGLELHSWSLLPHGSGLANMTIESVGICARVSAGTSSILAGAVLAAVYRCTGRSYDTSSLIHAVLHLEQILTTGGGWQDQVGGLVGGLKLARSHAALPLRVDVEQLTVPQDFLAALQERLLLVYTGKTRLARNLLQDVVRNWYSRLPSIVQNAEQLVSNAEECAHACTEGSLPRLGASIDRYWQQKKAMAPGCEPAAVRTMMNALRPLTLGQSLAGAGGGGFLFILMRDAHQEERVQQILHSTPMFGVFLHRALETSVYTLWNWTQKGLRSCSKMHDILSDC</sequence>
<dbReference type="SUPFAM" id="SSF55060">
    <property type="entry name" value="GHMP Kinase, C-terminal domain"/>
    <property type="match status" value="1"/>
</dbReference>
<gene>
    <name evidence="12" type="ORF">P4O66_015526</name>
</gene>
<evidence type="ECO:0000313" key="12">
    <source>
        <dbReference type="EMBL" id="KAK1789632.1"/>
    </source>
</evidence>
<feature type="non-terminal residue" evidence="12">
    <location>
        <position position="1"/>
    </location>
</feature>